<dbReference type="WBParaSite" id="HNAJ_0000573301-mRNA-1">
    <property type="protein sequence ID" value="HNAJ_0000573301-mRNA-1"/>
    <property type="gene ID" value="HNAJ_0000573301"/>
</dbReference>
<dbReference type="Proteomes" id="UP000278807">
    <property type="component" value="Unassembled WGS sequence"/>
</dbReference>
<keyword evidence="2" id="KW-1185">Reference proteome</keyword>
<evidence type="ECO:0000313" key="1">
    <source>
        <dbReference type="EMBL" id="VDO01590.1"/>
    </source>
</evidence>
<proteinExistence type="predicted"/>
<sequence>MSTLAALRRRLLSEKMNKERPPRALPPSLPFFLNLRDSGIEEREFSHIALGITLAMVAALMESLNCVECPPHCPIILTAKIHQVEDW</sequence>
<name>A0A0R3TF93_RODNA</name>
<evidence type="ECO:0000313" key="2">
    <source>
        <dbReference type="Proteomes" id="UP000278807"/>
    </source>
</evidence>
<reference evidence="1 2" key="2">
    <citation type="submission" date="2018-11" db="EMBL/GenBank/DDBJ databases">
        <authorList>
            <consortium name="Pathogen Informatics"/>
        </authorList>
    </citation>
    <scope>NUCLEOTIDE SEQUENCE [LARGE SCALE GENOMIC DNA]</scope>
</reference>
<reference evidence="3" key="1">
    <citation type="submission" date="2017-02" db="UniProtKB">
        <authorList>
            <consortium name="WormBaseParasite"/>
        </authorList>
    </citation>
    <scope>IDENTIFICATION</scope>
</reference>
<dbReference type="AlphaFoldDB" id="A0A0R3TF93"/>
<organism evidence="3">
    <name type="scientific">Rodentolepis nana</name>
    <name type="common">Dwarf tapeworm</name>
    <name type="synonym">Hymenolepis nana</name>
    <dbReference type="NCBI Taxonomy" id="102285"/>
    <lineage>
        <taxon>Eukaryota</taxon>
        <taxon>Metazoa</taxon>
        <taxon>Spiralia</taxon>
        <taxon>Lophotrochozoa</taxon>
        <taxon>Platyhelminthes</taxon>
        <taxon>Cestoda</taxon>
        <taxon>Eucestoda</taxon>
        <taxon>Cyclophyllidea</taxon>
        <taxon>Hymenolepididae</taxon>
        <taxon>Rodentolepis</taxon>
    </lineage>
</organism>
<dbReference type="EMBL" id="UZAE01005296">
    <property type="protein sequence ID" value="VDO01590.1"/>
    <property type="molecule type" value="Genomic_DNA"/>
</dbReference>
<accession>A0A0R3TF93</accession>
<evidence type="ECO:0000313" key="3">
    <source>
        <dbReference type="WBParaSite" id="HNAJ_0000573301-mRNA-1"/>
    </source>
</evidence>
<protein>
    <submittedName>
        <fullName evidence="1 3">Uncharacterized protein</fullName>
    </submittedName>
</protein>
<gene>
    <name evidence="1" type="ORF">HNAJ_LOCUS5730</name>
</gene>